<dbReference type="EMBL" id="AMZH03019894">
    <property type="protein sequence ID" value="RRT39788.1"/>
    <property type="molecule type" value="Genomic_DNA"/>
</dbReference>
<accession>A0A426XJU5</accession>
<comment type="caution">
    <text evidence="2">The sequence shown here is derived from an EMBL/GenBank/DDBJ whole genome shotgun (WGS) entry which is preliminary data.</text>
</comment>
<name>A0A426XJU5_ENSVE</name>
<organism evidence="2 3">
    <name type="scientific">Ensete ventricosum</name>
    <name type="common">Abyssinian banana</name>
    <name type="synonym">Musa ensete</name>
    <dbReference type="NCBI Taxonomy" id="4639"/>
    <lineage>
        <taxon>Eukaryota</taxon>
        <taxon>Viridiplantae</taxon>
        <taxon>Streptophyta</taxon>
        <taxon>Embryophyta</taxon>
        <taxon>Tracheophyta</taxon>
        <taxon>Spermatophyta</taxon>
        <taxon>Magnoliopsida</taxon>
        <taxon>Liliopsida</taxon>
        <taxon>Zingiberales</taxon>
        <taxon>Musaceae</taxon>
        <taxon>Ensete</taxon>
    </lineage>
</organism>
<feature type="region of interest" description="Disordered" evidence="1">
    <location>
        <begin position="66"/>
        <end position="87"/>
    </location>
</feature>
<feature type="compositionally biased region" description="Polar residues" evidence="1">
    <location>
        <begin position="68"/>
        <end position="87"/>
    </location>
</feature>
<evidence type="ECO:0000313" key="3">
    <source>
        <dbReference type="Proteomes" id="UP000287651"/>
    </source>
</evidence>
<feature type="non-terminal residue" evidence="2">
    <location>
        <position position="1"/>
    </location>
</feature>
<proteinExistence type="predicted"/>
<dbReference type="Proteomes" id="UP000287651">
    <property type="component" value="Unassembled WGS sequence"/>
</dbReference>
<evidence type="ECO:0000313" key="2">
    <source>
        <dbReference type="EMBL" id="RRT39788.1"/>
    </source>
</evidence>
<protein>
    <submittedName>
        <fullName evidence="2">Uncharacterized protein</fullName>
    </submittedName>
</protein>
<dbReference type="AlphaFoldDB" id="A0A426XJU5"/>
<reference evidence="2 3" key="1">
    <citation type="journal article" date="2014" name="Agronomy (Basel)">
        <title>A Draft Genome Sequence for Ensete ventricosum, the Drought-Tolerant Tree Against Hunger.</title>
        <authorList>
            <person name="Harrison J."/>
            <person name="Moore K.A."/>
            <person name="Paszkiewicz K."/>
            <person name="Jones T."/>
            <person name="Grant M."/>
            <person name="Ambacheew D."/>
            <person name="Muzemil S."/>
            <person name="Studholme D.J."/>
        </authorList>
    </citation>
    <scope>NUCLEOTIDE SEQUENCE [LARGE SCALE GENOMIC DNA]</scope>
</reference>
<evidence type="ECO:0000256" key="1">
    <source>
        <dbReference type="SAM" id="MobiDB-lite"/>
    </source>
</evidence>
<sequence length="87" mass="9221">ANIVPARGQALPLLAAQPPFAGWLQASALAGSLAAYGRPYRGPGHSRLPLFVAAFTMKMQQEYVEQPGSYTNLSHEQPGSDTTIGKP</sequence>
<gene>
    <name evidence="2" type="ORF">B296_00032053</name>
</gene>